<keyword evidence="8 11" id="KW-0333">Golgi apparatus</keyword>
<comment type="subcellular location">
    <subcellularLocation>
        <location evidence="1 11">Golgi apparatus membrane</location>
        <topology evidence="1 11">Single-pass type II membrane protein</topology>
    </subcellularLocation>
</comment>
<evidence type="ECO:0000256" key="9">
    <source>
        <dbReference type="ARBA" id="ARBA00023136"/>
    </source>
</evidence>
<evidence type="ECO:0000313" key="12">
    <source>
        <dbReference type="EMBL" id="KAH3789946.1"/>
    </source>
</evidence>
<dbReference type="Proteomes" id="UP000828390">
    <property type="component" value="Unassembled WGS sequence"/>
</dbReference>
<keyword evidence="3 11" id="KW-0328">Glycosyltransferase</keyword>
<evidence type="ECO:0000256" key="4">
    <source>
        <dbReference type="ARBA" id="ARBA00022679"/>
    </source>
</evidence>
<keyword evidence="5" id="KW-0812">Transmembrane</keyword>
<evidence type="ECO:0000256" key="6">
    <source>
        <dbReference type="ARBA" id="ARBA00022968"/>
    </source>
</evidence>
<keyword evidence="4" id="KW-0808">Transferase</keyword>
<evidence type="ECO:0000256" key="7">
    <source>
        <dbReference type="ARBA" id="ARBA00022989"/>
    </source>
</evidence>
<reference evidence="12" key="1">
    <citation type="journal article" date="2019" name="bioRxiv">
        <title>The Genome of the Zebra Mussel, Dreissena polymorpha: A Resource for Invasive Species Research.</title>
        <authorList>
            <person name="McCartney M.A."/>
            <person name="Auch B."/>
            <person name="Kono T."/>
            <person name="Mallez S."/>
            <person name="Zhang Y."/>
            <person name="Obille A."/>
            <person name="Becker A."/>
            <person name="Abrahante J.E."/>
            <person name="Garbe J."/>
            <person name="Badalamenti J.P."/>
            <person name="Herman A."/>
            <person name="Mangelson H."/>
            <person name="Liachko I."/>
            <person name="Sullivan S."/>
            <person name="Sone E.D."/>
            <person name="Koren S."/>
            <person name="Silverstein K.A.T."/>
            <person name="Beckman K.B."/>
            <person name="Gohl D.M."/>
        </authorList>
    </citation>
    <scope>NUCLEOTIDE SEQUENCE</scope>
    <source>
        <strain evidence="12">Duluth1</strain>
        <tissue evidence="12">Whole animal</tissue>
    </source>
</reference>
<dbReference type="EC" id="2.4.1.-" evidence="11"/>
<protein>
    <recommendedName>
        <fullName evidence="11">Hexosyltransferase</fullName>
        <ecNumber evidence="11">2.4.1.-</ecNumber>
    </recommendedName>
</protein>
<evidence type="ECO:0000256" key="2">
    <source>
        <dbReference type="ARBA" id="ARBA00008661"/>
    </source>
</evidence>
<dbReference type="EMBL" id="JAIWYP010000008">
    <property type="protein sequence ID" value="KAH3789946.1"/>
    <property type="molecule type" value="Genomic_DNA"/>
</dbReference>
<dbReference type="AlphaFoldDB" id="A0A9D4F218"/>
<proteinExistence type="inferred from homology"/>
<organism evidence="12 13">
    <name type="scientific">Dreissena polymorpha</name>
    <name type="common">Zebra mussel</name>
    <name type="synonym">Mytilus polymorpha</name>
    <dbReference type="NCBI Taxonomy" id="45954"/>
    <lineage>
        <taxon>Eukaryota</taxon>
        <taxon>Metazoa</taxon>
        <taxon>Spiralia</taxon>
        <taxon>Lophotrochozoa</taxon>
        <taxon>Mollusca</taxon>
        <taxon>Bivalvia</taxon>
        <taxon>Autobranchia</taxon>
        <taxon>Heteroconchia</taxon>
        <taxon>Euheterodonta</taxon>
        <taxon>Imparidentia</taxon>
        <taxon>Neoheterodontei</taxon>
        <taxon>Myida</taxon>
        <taxon>Dreissenoidea</taxon>
        <taxon>Dreissenidae</taxon>
        <taxon>Dreissena</taxon>
    </lineage>
</organism>
<keyword evidence="10" id="KW-0325">Glycoprotein</keyword>
<keyword evidence="9" id="KW-0472">Membrane</keyword>
<evidence type="ECO:0000256" key="11">
    <source>
        <dbReference type="RuleBase" id="RU363063"/>
    </source>
</evidence>
<evidence type="ECO:0000256" key="1">
    <source>
        <dbReference type="ARBA" id="ARBA00004323"/>
    </source>
</evidence>
<dbReference type="PANTHER" id="PTHR11214:SF314">
    <property type="entry name" value="HEXOSYLTRANSFERASE"/>
    <property type="match status" value="1"/>
</dbReference>
<evidence type="ECO:0000256" key="8">
    <source>
        <dbReference type="ARBA" id="ARBA00023034"/>
    </source>
</evidence>
<accession>A0A9D4F218</accession>
<keyword evidence="6" id="KW-0735">Signal-anchor</keyword>
<dbReference type="InterPro" id="IPR002659">
    <property type="entry name" value="Glyco_trans_31"/>
</dbReference>
<keyword evidence="7" id="KW-1133">Transmembrane helix</keyword>
<comment type="similarity">
    <text evidence="2 11">Belongs to the glycosyltransferase 31 family.</text>
</comment>
<sequence length="295" mass="33399">MLVFSVHTRIDLRAAIRNTWGSVVENGSWPVSGSIGRSVKLLFLFGRSDSSLGNTVVREESALYGDIVQGDFRESYYNLTLKSVMGIRWVALYCPKAKFILKADDDVFIHVKNLIDFLEIDNNRPQEAIYGRELKKGVVHRTGRWAVDKAAFSLNEYPTYVPGNSYVVSGSIAARIDFIAGVLPYINIEDAFVTGIIRKILGIKIVNGVGFTHWYEKQPKPCEFHNKVRISATKVTEGLLYELWEGLKRNITDCYVIPKDESGRMGLGNIGFRNNIMFRDDHVFLNRSSGQFYVL</sequence>
<dbReference type="PANTHER" id="PTHR11214">
    <property type="entry name" value="BETA-1,3-N-ACETYLGLUCOSAMINYLTRANSFERASE"/>
    <property type="match status" value="1"/>
</dbReference>
<evidence type="ECO:0000256" key="10">
    <source>
        <dbReference type="ARBA" id="ARBA00023180"/>
    </source>
</evidence>
<dbReference type="GO" id="GO:0006493">
    <property type="term" value="P:protein O-linked glycosylation"/>
    <property type="evidence" value="ECO:0007669"/>
    <property type="project" value="TreeGrafter"/>
</dbReference>
<dbReference type="FunFam" id="3.90.550.50:FF:000001">
    <property type="entry name" value="Hexosyltransferase"/>
    <property type="match status" value="1"/>
</dbReference>
<evidence type="ECO:0000256" key="3">
    <source>
        <dbReference type="ARBA" id="ARBA00022676"/>
    </source>
</evidence>
<keyword evidence="13" id="KW-1185">Reference proteome</keyword>
<dbReference type="GO" id="GO:0000139">
    <property type="term" value="C:Golgi membrane"/>
    <property type="evidence" value="ECO:0007669"/>
    <property type="project" value="UniProtKB-SubCell"/>
</dbReference>
<reference evidence="12" key="2">
    <citation type="submission" date="2020-11" db="EMBL/GenBank/DDBJ databases">
        <authorList>
            <person name="McCartney M.A."/>
            <person name="Auch B."/>
            <person name="Kono T."/>
            <person name="Mallez S."/>
            <person name="Becker A."/>
            <person name="Gohl D.M."/>
            <person name="Silverstein K.A.T."/>
            <person name="Koren S."/>
            <person name="Bechman K.B."/>
            <person name="Herman A."/>
            <person name="Abrahante J.E."/>
            <person name="Garbe J."/>
        </authorList>
    </citation>
    <scope>NUCLEOTIDE SEQUENCE</scope>
    <source>
        <strain evidence="12">Duluth1</strain>
        <tissue evidence="12">Whole animal</tissue>
    </source>
</reference>
<dbReference type="Gene3D" id="3.90.550.50">
    <property type="match status" value="1"/>
</dbReference>
<evidence type="ECO:0000313" key="13">
    <source>
        <dbReference type="Proteomes" id="UP000828390"/>
    </source>
</evidence>
<dbReference type="Pfam" id="PF01762">
    <property type="entry name" value="Galactosyl_T"/>
    <property type="match status" value="1"/>
</dbReference>
<gene>
    <name evidence="12" type="ORF">DPMN_168138</name>
</gene>
<evidence type="ECO:0000256" key="5">
    <source>
        <dbReference type="ARBA" id="ARBA00022692"/>
    </source>
</evidence>
<dbReference type="GO" id="GO:0016758">
    <property type="term" value="F:hexosyltransferase activity"/>
    <property type="evidence" value="ECO:0007669"/>
    <property type="project" value="InterPro"/>
</dbReference>
<name>A0A9D4F218_DREPO</name>
<comment type="caution">
    <text evidence="12">The sequence shown here is derived from an EMBL/GenBank/DDBJ whole genome shotgun (WGS) entry which is preliminary data.</text>
</comment>
<dbReference type="OrthoDB" id="2139606at2759"/>